<proteinExistence type="inferred from homology"/>
<dbReference type="PIRSF" id="PIRSF019455">
    <property type="entry name" value="CopR_AtkY"/>
    <property type="match status" value="1"/>
</dbReference>
<dbReference type="OrthoDB" id="9795583at2"/>
<dbReference type="EMBL" id="PDUD01000010">
    <property type="protein sequence ID" value="PHN07305.1"/>
    <property type="molecule type" value="Genomic_DNA"/>
</dbReference>
<dbReference type="Gene3D" id="1.10.4040.10">
    <property type="entry name" value="Penicillinase repressor domain"/>
    <property type="match status" value="1"/>
</dbReference>
<evidence type="ECO:0000256" key="2">
    <source>
        <dbReference type="ARBA" id="ARBA00023015"/>
    </source>
</evidence>
<dbReference type="Proteomes" id="UP000223913">
    <property type="component" value="Unassembled WGS sequence"/>
</dbReference>
<accession>A0A2D0NFP0</accession>
<dbReference type="GO" id="GO:0003677">
    <property type="term" value="F:DNA binding"/>
    <property type="evidence" value="ECO:0007669"/>
    <property type="project" value="UniProtKB-KW"/>
</dbReference>
<comment type="similarity">
    <text evidence="1">Belongs to the BlaI transcriptional regulatory family.</text>
</comment>
<dbReference type="AlphaFoldDB" id="A0A2D0NFP0"/>
<dbReference type="InterPro" id="IPR005650">
    <property type="entry name" value="BlaI_family"/>
</dbReference>
<sequence>MEEQEIYEPSNSELEILQILWAHAPATVRFVHEQINLKRETEIGYTTVLKQMQRLADKGVVKRKLKGKTHYYSAIPKQSEIQQNLFQRFLSNVYEGSAMKLVMHALGQGNTSPEELKKLEQWIEEQKDQQHE</sequence>
<evidence type="ECO:0000313" key="6">
    <source>
        <dbReference type="Proteomes" id="UP000223913"/>
    </source>
</evidence>
<keyword evidence="6" id="KW-1185">Reference proteome</keyword>
<keyword evidence="3" id="KW-0238">DNA-binding</keyword>
<dbReference type="InterPro" id="IPR036388">
    <property type="entry name" value="WH-like_DNA-bd_sf"/>
</dbReference>
<dbReference type="SUPFAM" id="SSF46785">
    <property type="entry name" value="Winged helix' DNA-binding domain"/>
    <property type="match status" value="1"/>
</dbReference>
<dbReference type="GO" id="GO:0045892">
    <property type="term" value="P:negative regulation of DNA-templated transcription"/>
    <property type="evidence" value="ECO:0007669"/>
    <property type="project" value="InterPro"/>
</dbReference>
<dbReference type="RefSeq" id="WP_099149235.1">
    <property type="nucleotide sequence ID" value="NZ_PDUD01000010.1"/>
</dbReference>
<evidence type="ECO:0000256" key="1">
    <source>
        <dbReference type="ARBA" id="ARBA00011046"/>
    </source>
</evidence>
<keyword evidence="4" id="KW-0804">Transcription</keyword>
<keyword evidence="2" id="KW-0805">Transcription regulation</keyword>
<dbReference type="Pfam" id="PF03965">
    <property type="entry name" value="Penicillinase_R"/>
    <property type="match status" value="1"/>
</dbReference>
<evidence type="ECO:0000256" key="4">
    <source>
        <dbReference type="ARBA" id="ARBA00023163"/>
    </source>
</evidence>
<dbReference type="InterPro" id="IPR036390">
    <property type="entry name" value="WH_DNA-bd_sf"/>
</dbReference>
<name>A0A2D0NFP0_FLAN2</name>
<gene>
    <name evidence="5" type="ORF">CRP01_06655</name>
</gene>
<evidence type="ECO:0000256" key="3">
    <source>
        <dbReference type="ARBA" id="ARBA00023125"/>
    </source>
</evidence>
<dbReference type="Gene3D" id="1.10.10.10">
    <property type="entry name" value="Winged helix-like DNA-binding domain superfamily/Winged helix DNA-binding domain"/>
    <property type="match status" value="1"/>
</dbReference>
<evidence type="ECO:0000313" key="5">
    <source>
        <dbReference type="EMBL" id="PHN07305.1"/>
    </source>
</evidence>
<protein>
    <submittedName>
        <fullName evidence="5">Transcriptional regulator</fullName>
    </submittedName>
</protein>
<organism evidence="5 6">
    <name type="scientific">Flavilitoribacter nigricans (strain ATCC 23147 / DSM 23189 / NBRC 102662 / NCIMB 1420 / SS-2)</name>
    <name type="common">Lewinella nigricans</name>
    <dbReference type="NCBI Taxonomy" id="1122177"/>
    <lineage>
        <taxon>Bacteria</taxon>
        <taxon>Pseudomonadati</taxon>
        <taxon>Bacteroidota</taxon>
        <taxon>Saprospiria</taxon>
        <taxon>Saprospirales</taxon>
        <taxon>Lewinellaceae</taxon>
        <taxon>Flavilitoribacter</taxon>
    </lineage>
</organism>
<reference evidence="5 6" key="1">
    <citation type="submission" date="2017-10" db="EMBL/GenBank/DDBJ databases">
        <title>The draft genome sequence of Lewinella nigricans NBRC 102662.</title>
        <authorList>
            <person name="Wang K."/>
        </authorList>
    </citation>
    <scope>NUCLEOTIDE SEQUENCE [LARGE SCALE GENOMIC DNA]</scope>
    <source>
        <strain evidence="5 6">NBRC 102662</strain>
    </source>
</reference>
<comment type="caution">
    <text evidence="5">The sequence shown here is derived from an EMBL/GenBank/DDBJ whole genome shotgun (WGS) entry which is preliminary data.</text>
</comment>